<accession>A0AAP9MTI0</accession>
<protein>
    <submittedName>
        <fullName evidence="1">Uncharacterized protein</fullName>
    </submittedName>
</protein>
<proteinExistence type="predicted"/>
<organism evidence="1 2">
    <name type="scientific">Pseudomonas putida</name>
    <name type="common">Arthrobacter siderocapsulatus</name>
    <dbReference type="NCBI Taxonomy" id="303"/>
    <lineage>
        <taxon>Bacteria</taxon>
        <taxon>Pseudomonadati</taxon>
        <taxon>Pseudomonadota</taxon>
        <taxon>Gammaproteobacteria</taxon>
        <taxon>Pseudomonadales</taxon>
        <taxon>Pseudomonadaceae</taxon>
        <taxon>Pseudomonas</taxon>
    </lineage>
</organism>
<sequence length="73" mass="8286">MKAWARRNVTASVILIMLAFLVFLIIVTAAVNRASCSWYGYQTERDTRYAAFVGCMVKMPNGWVPRAEIRTAQ</sequence>
<evidence type="ECO:0000313" key="2">
    <source>
        <dbReference type="Proteomes" id="UP000076857"/>
    </source>
</evidence>
<reference evidence="1 2" key="2">
    <citation type="submission" date="2020-04" db="EMBL/GenBank/DDBJ databases">
        <title>Complete genome sequence of Pseudomonas putida strain JQ581.</title>
        <authorList>
            <person name="Mu Y."/>
        </authorList>
    </citation>
    <scope>NUCLEOTIDE SEQUENCE [LARGE SCALE GENOMIC DNA]</scope>
    <source>
        <strain evidence="1 2">JQ581</strain>
    </source>
</reference>
<dbReference type="AlphaFoldDB" id="A0AAP9MTI0"/>
<dbReference type="Proteomes" id="UP000076857">
    <property type="component" value="Chromosome"/>
</dbReference>
<dbReference type="RefSeq" id="WP_024717826.1">
    <property type="nucleotide sequence ID" value="NZ_CP050951.1"/>
</dbReference>
<gene>
    <name evidence="1" type="ORF">A3L25_018600</name>
</gene>
<reference evidence="1 2" key="1">
    <citation type="submission" date="2016-04" db="EMBL/GenBank/DDBJ databases">
        <authorList>
            <person name="Qiu J."/>
        </authorList>
    </citation>
    <scope>NUCLEOTIDE SEQUENCE [LARGE SCALE GENOMIC DNA]</scope>
    <source>
        <strain evidence="1 2">JQ581</strain>
    </source>
</reference>
<name>A0AAP9MTI0_PSEPU</name>
<dbReference type="EMBL" id="CP050951">
    <property type="protein sequence ID" value="QJQ07865.1"/>
    <property type="molecule type" value="Genomic_DNA"/>
</dbReference>
<evidence type="ECO:0000313" key="1">
    <source>
        <dbReference type="EMBL" id="QJQ07865.1"/>
    </source>
</evidence>